<feature type="compositionally biased region" description="Basic and acidic residues" evidence="1">
    <location>
        <begin position="64"/>
        <end position="129"/>
    </location>
</feature>
<feature type="compositionally biased region" description="Basic and acidic residues" evidence="1">
    <location>
        <begin position="142"/>
        <end position="156"/>
    </location>
</feature>
<dbReference type="EMBL" id="GL888497">
    <property type="protein sequence ID" value="EGI60106.1"/>
    <property type="molecule type" value="Genomic_DNA"/>
</dbReference>
<dbReference type="AlphaFoldDB" id="F4X0E8"/>
<accession>F4X0E8</accession>
<gene>
    <name evidence="2" type="ORF">G5I_11740</name>
</gene>
<evidence type="ECO:0000313" key="3">
    <source>
        <dbReference type="Proteomes" id="UP000007755"/>
    </source>
</evidence>
<dbReference type="InParanoid" id="F4X0E8"/>
<reference evidence="2" key="1">
    <citation type="submission" date="2011-02" db="EMBL/GenBank/DDBJ databases">
        <title>The genome of the leaf-cutting ant Acromyrmex echinatior suggests key adaptations to social evolution and fungus farming.</title>
        <authorList>
            <person name="Nygaard S."/>
            <person name="Zhang G."/>
        </authorList>
    </citation>
    <scope>NUCLEOTIDE SEQUENCE</scope>
</reference>
<keyword evidence="3" id="KW-1185">Reference proteome</keyword>
<protein>
    <submittedName>
        <fullName evidence="2">Uncharacterized protein</fullName>
    </submittedName>
</protein>
<dbReference type="Proteomes" id="UP000007755">
    <property type="component" value="Unassembled WGS sequence"/>
</dbReference>
<feature type="compositionally biased region" description="Basic residues" evidence="1">
    <location>
        <begin position="41"/>
        <end position="51"/>
    </location>
</feature>
<organism evidence="3">
    <name type="scientific">Acromyrmex echinatior</name>
    <name type="common">Panamanian leafcutter ant</name>
    <name type="synonym">Acromyrmex octospinosus echinatior</name>
    <dbReference type="NCBI Taxonomy" id="103372"/>
    <lineage>
        <taxon>Eukaryota</taxon>
        <taxon>Metazoa</taxon>
        <taxon>Ecdysozoa</taxon>
        <taxon>Arthropoda</taxon>
        <taxon>Hexapoda</taxon>
        <taxon>Insecta</taxon>
        <taxon>Pterygota</taxon>
        <taxon>Neoptera</taxon>
        <taxon>Endopterygota</taxon>
        <taxon>Hymenoptera</taxon>
        <taxon>Apocrita</taxon>
        <taxon>Aculeata</taxon>
        <taxon>Formicoidea</taxon>
        <taxon>Formicidae</taxon>
        <taxon>Myrmicinae</taxon>
        <taxon>Acromyrmex</taxon>
    </lineage>
</organism>
<evidence type="ECO:0000313" key="2">
    <source>
        <dbReference type="EMBL" id="EGI60106.1"/>
    </source>
</evidence>
<name>F4X0E8_ACREC</name>
<feature type="region of interest" description="Disordered" evidence="1">
    <location>
        <begin position="1"/>
        <end position="156"/>
    </location>
</feature>
<proteinExistence type="predicted"/>
<feature type="compositionally biased region" description="Low complexity" evidence="1">
    <location>
        <begin position="7"/>
        <end position="30"/>
    </location>
</feature>
<evidence type="ECO:0000256" key="1">
    <source>
        <dbReference type="SAM" id="MobiDB-lite"/>
    </source>
</evidence>
<sequence>MRPGQPPTSLGTLPSLTPTQPTKQKPAGTQAMMHYLDHHNLRNLHIKKSSWRTRSSGSCPEGAMSKKKEGGEYNNERSSGRRRGGGDEPSRDEGKEGRREEARAWDVPKRERPIFCEAPMHDEERHGDGDGSAIQLEGDNEEDRRSSATKRDLFYK</sequence>